<dbReference type="Pfam" id="PF00425">
    <property type="entry name" value="Chorismate_bind"/>
    <property type="match status" value="1"/>
</dbReference>
<dbReference type="PANTHER" id="PTHR11236:SF48">
    <property type="entry name" value="ISOCHORISMATE SYNTHASE MENF"/>
    <property type="match status" value="1"/>
</dbReference>
<evidence type="ECO:0000313" key="11">
    <source>
        <dbReference type="EMBL" id="MBO0950194.1"/>
    </source>
</evidence>
<evidence type="ECO:0000256" key="4">
    <source>
        <dbReference type="ARBA" id="ARBA00022723"/>
    </source>
</evidence>
<reference evidence="11 12" key="1">
    <citation type="submission" date="2021-03" db="EMBL/GenBank/DDBJ databases">
        <title>Fibrella sp. HMF5405 genome sequencing and assembly.</title>
        <authorList>
            <person name="Kang H."/>
            <person name="Kim H."/>
            <person name="Bae S."/>
            <person name="Joh K."/>
        </authorList>
    </citation>
    <scope>NUCLEOTIDE SEQUENCE [LARGE SCALE GENOMIC DNA]</scope>
    <source>
        <strain evidence="11 12">HMF5405</strain>
    </source>
</reference>
<feature type="domain" description="Chorismate-utilising enzyme C-terminal" evidence="9">
    <location>
        <begin position="214"/>
        <end position="465"/>
    </location>
</feature>
<evidence type="ECO:0000256" key="2">
    <source>
        <dbReference type="ARBA" id="ARBA00011575"/>
    </source>
</evidence>
<comment type="catalytic activity">
    <reaction evidence="8">
        <text>chorismate + L-glutamine = anthranilate + pyruvate + L-glutamate + H(+)</text>
        <dbReference type="Rhea" id="RHEA:21732"/>
        <dbReference type="ChEBI" id="CHEBI:15361"/>
        <dbReference type="ChEBI" id="CHEBI:15378"/>
        <dbReference type="ChEBI" id="CHEBI:16567"/>
        <dbReference type="ChEBI" id="CHEBI:29748"/>
        <dbReference type="ChEBI" id="CHEBI:29985"/>
        <dbReference type="ChEBI" id="CHEBI:58359"/>
        <dbReference type="EC" id="4.1.3.27"/>
    </reaction>
</comment>
<evidence type="ECO:0000256" key="6">
    <source>
        <dbReference type="ARBA" id="ARBA00023239"/>
    </source>
</evidence>
<keyword evidence="12" id="KW-1185">Reference proteome</keyword>
<comment type="function">
    <text evidence="7">Part of a heterotetrameric complex that catalyzes the two-step biosynthesis of anthranilate, an intermediate in the biosynthesis of L-tryptophan. In the first step, the glutamine-binding beta subunit (TrpG) of anthranilate synthase (AS) provides the glutamine amidotransferase activity which generates ammonia as a substrate that, along with chorismate, is used in the second step, catalyzed by the large alpha subunit of AS (TrpE) to produce anthranilate. In the absence of TrpG, TrpE can synthesize anthranilate directly from chorismate and high concentrations of ammonia.</text>
</comment>
<dbReference type="InterPro" id="IPR006805">
    <property type="entry name" value="Anth_synth_I_N"/>
</dbReference>
<dbReference type="PANTHER" id="PTHR11236">
    <property type="entry name" value="AMINOBENZOATE/ANTHRANILATE SYNTHASE"/>
    <property type="match status" value="1"/>
</dbReference>
<dbReference type="InterPro" id="IPR019999">
    <property type="entry name" value="Anth_synth_I-like"/>
</dbReference>
<protein>
    <recommendedName>
        <fullName evidence="3">Anthranilate synthase component 1</fullName>
    </recommendedName>
</protein>
<keyword evidence="6" id="KW-0456">Lyase</keyword>
<evidence type="ECO:0000256" key="7">
    <source>
        <dbReference type="ARBA" id="ARBA00025634"/>
    </source>
</evidence>
<proteinExistence type="predicted"/>
<evidence type="ECO:0000259" key="9">
    <source>
        <dbReference type="Pfam" id="PF00425"/>
    </source>
</evidence>
<comment type="cofactor">
    <cofactor evidence="1">
        <name>Mg(2+)</name>
        <dbReference type="ChEBI" id="CHEBI:18420"/>
    </cofactor>
</comment>
<dbReference type="InterPro" id="IPR015890">
    <property type="entry name" value="Chorismate_C"/>
</dbReference>
<feature type="domain" description="Anthranilate synthase component I N-terminal" evidence="10">
    <location>
        <begin position="23"/>
        <end position="168"/>
    </location>
</feature>
<evidence type="ECO:0000256" key="3">
    <source>
        <dbReference type="ARBA" id="ARBA00020653"/>
    </source>
</evidence>
<evidence type="ECO:0000256" key="5">
    <source>
        <dbReference type="ARBA" id="ARBA00022842"/>
    </source>
</evidence>
<comment type="caution">
    <text evidence="11">The sequence shown here is derived from an EMBL/GenBank/DDBJ whole genome shotgun (WGS) entry which is preliminary data.</text>
</comment>
<dbReference type="SUPFAM" id="SSF56322">
    <property type="entry name" value="ADC synthase"/>
    <property type="match status" value="1"/>
</dbReference>
<organism evidence="11 12">
    <name type="scientific">Fibrella forsythiae</name>
    <dbReference type="NCBI Taxonomy" id="2817061"/>
    <lineage>
        <taxon>Bacteria</taxon>
        <taxon>Pseudomonadati</taxon>
        <taxon>Bacteroidota</taxon>
        <taxon>Cytophagia</taxon>
        <taxon>Cytophagales</taxon>
        <taxon>Spirosomataceae</taxon>
        <taxon>Fibrella</taxon>
    </lineage>
</organism>
<dbReference type="RefSeq" id="WP_207330127.1">
    <property type="nucleotide sequence ID" value="NZ_JAFMYW010000004.1"/>
</dbReference>
<evidence type="ECO:0000259" key="10">
    <source>
        <dbReference type="Pfam" id="PF04715"/>
    </source>
</evidence>
<dbReference type="Gene3D" id="3.60.120.10">
    <property type="entry name" value="Anthranilate synthase"/>
    <property type="match status" value="1"/>
</dbReference>
<sequence>MTISSQSVQQYSVYTTHRRMLADIITPVSSYLRIRDKYPNSILLESADYHGNDNSFSYIAFDPVARFTYNEGVISTLLPGKEETHRTASADELMPALRHFKDQFASQSSGFPFITNGLFGYFGFPAVEGFEDIQLSAPVPEENRIPAAVFQVYRYVVAINHFKDELHLFEHQYLQAEEEPAESQLEEVTAFLTSRNYALYSFSTTGDETSNFSDDEFRGVIQHGIDHCRRGDVFQIVLSRRFQTPFRGDEFNVYRALRSLNPSPYLFYFDYGNFKLFGSSPESQIVVKKGEATIYPIAGTFRRTGDDAKDAELAQKLYDDPKESAEHVMLVDLARNDLSRNCDMVKVETFKEVQYYSHVIHLVSKVVGQLNEGVDPLQIVAETFPAGTLSGAPKHMAMKLIDRYENQSRGFYSGSIGYMGFDGEFNHAIMIRTFMSQNNALYYQAGAGVVAKSVVESELQEVHNKLGALRAAIQQAQTI</sequence>
<evidence type="ECO:0000256" key="8">
    <source>
        <dbReference type="ARBA" id="ARBA00047683"/>
    </source>
</evidence>
<evidence type="ECO:0000256" key="1">
    <source>
        <dbReference type="ARBA" id="ARBA00001946"/>
    </source>
</evidence>
<name>A0ABS3JJL7_9BACT</name>
<evidence type="ECO:0000313" key="12">
    <source>
        <dbReference type="Proteomes" id="UP000664628"/>
    </source>
</evidence>
<dbReference type="EMBL" id="JAFMYW010000004">
    <property type="protein sequence ID" value="MBO0950194.1"/>
    <property type="molecule type" value="Genomic_DNA"/>
</dbReference>
<accession>A0ABS3JJL7</accession>
<dbReference type="InterPro" id="IPR005801">
    <property type="entry name" value="ADC_synthase"/>
</dbReference>
<gene>
    <name evidence="11" type="ORF">J2I46_16485</name>
</gene>
<dbReference type="PRINTS" id="PR00095">
    <property type="entry name" value="ANTSNTHASEI"/>
</dbReference>
<keyword evidence="5" id="KW-0460">Magnesium</keyword>
<dbReference type="Pfam" id="PF04715">
    <property type="entry name" value="Anth_synt_I_N"/>
    <property type="match status" value="1"/>
</dbReference>
<keyword evidence="4" id="KW-0479">Metal-binding</keyword>
<comment type="subunit">
    <text evidence="2">Heterotetramer consisting of two non-identical subunits: a beta subunit (TrpG) and a large alpha subunit (TrpE).</text>
</comment>
<dbReference type="Proteomes" id="UP000664628">
    <property type="component" value="Unassembled WGS sequence"/>
</dbReference>